<dbReference type="Proteomes" id="UP000185003">
    <property type="component" value="Unassembled WGS sequence"/>
</dbReference>
<dbReference type="Gene3D" id="1.10.1740.10">
    <property type="match status" value="1"/>
</dbReference>
<dbReference type="STRING" id="536979.SAMN04488055_2613"/>
<dbReference type="GO" id="GO:0003677">
    <property type="term" value="F:DNA binding"/>
    <property type="evidence" value="ECO:0007669"/>
    <property type="project" value="InterPro"/>
</dbReference>
<dbReference type="InterPro" id="IPR036388">
    <property type="entry name" value="WH-like_DNA-bd_sf"/>
</dbReference>
<dbReference type="InterPro" id="IPR039425">
    <property type="entry name" value="RNA_pol_sigma-70-like"/>
</dbReference>
<feature type="domain" description="RNA polymerase sigma-70 region 2" evidence="5">
    <location>
        <begin position="11"/>
        <end position="81"/>
    </location>
</feature>
<organism evidence="7 8">
    <name type="scientific">Chitinophaga niabensis</name>
    <dbReference type="NCBI Taxonomy" id="536979"/>
    <lineage>
        <taxon>Bacteria</taxon>
        <taxon>Pseudomonadati</taxon>
        <taxon>Bacteroidota</taxon>
        <taxon>Chitinophagia</taxon>
        <taxon>Chitinophagales</taxon>
        <taxon>Chitinophagaceae</taxon>
        <taxon>Chitinophaga</taxon>
    </lineage>
</organism>
<evidence type="ECO:0000256" key="4">
    <source>
        <dbReference type="ARBA" id="ARBA00023163"/>
    </source>
</evidence>
<evidence type="ECO:0000256" key="3">
    <source>
        <dbReference type="ARBA" id="ARBA00023082"/>
    </source>
</evidence>
<dbReference type="AlphaFoldDB" id="A0A1N6G6T4"/>
<dbReference type="PANTHER" id="PTHR43133">
    <property type="entry name" value="RNA POLYMERASE ECF-TYPE SIGMA FACTO"/>
    <property type="match status" value="1"/>
</dbReference>
<keyword evidence="4" id="KW-0804">Transcription</keyword>
<dbReference type="Gene3D" id="1.10.10.10">
    <property type="entry name" value="Winged helix-like DNA-binding domain superfamily/Winged helix DNA-binding domain"/>
    <property type="match status" value="1"/>
</dbReference>
<reference evidence="8" key="1">
    <citation type="submission" date="2016-11" db="EMBL/GenBank/DDBJ databases">
        <authorList>
            <person name="Varghese N."/>
            <person name="Submissions S."/>
        </authorList>
    </citation>
    <scope>NUCLEOTIDE SEQUENCE [LARGE SCALE GENOMIC DNA]</scope>
    <source>
        <strain evidence="8">DSM 24787</strain>
    </source>
</reference>
<protein>
    <submittedName>
        <fullName evidence="7">RNA polymerase sigma-70 factor, ECF subfamily</fullName>
    </submittedName>
</protein>
<proteinExistence type="inferred from homology"/>
<dbReference type="EMBL" id="FSRA01000001">
    <property type="protein sequence ID" value="SIO03259.1"/>
    <property type="molecule type" value="Genomic_DNA"/>
</dbReference>
<keyword evidence="3" id="KW-0731">Sigma factor</keyword>
<dbReference type="RefSeq" id="WP_074239657.1">
    <property type="nucleotide sequence ID" value="NZ_FSRA01000001.1"/>
</dbReference>
<evidence type="ECO:0000313" key="7">
    <source>
        <dbReference type="EMBL" id="SIO03259.1"/>
    </source>
</evidence>
<dbReference type="OrthoDB" id="657017at2"/>
<keyword evidence="8" id="KW-1185">Reference proteome</keyword>
<evidence type="ECO:0000256" key="1">
    <source>
        <dbReference type="ARBA" id="ARBA00010641"/>
    </source>
</evidence>
<evidence type="ECO:0000259" key="5">
    <source>
        <dbReference type="Pfam" id="PF04542"/>
    </source>
</evidence>
<dbReference type="Pfam" id="PF08281">
    <property type="entry name" value="Sigma70_r4_2"/>
    <property type="match status" value="1"/>
</dbReference>
<dbReference type="InterPro" id="IPR013249">
    <property type="entry name" value="RNA_pol_sigma70_r4_t2"/>
</dbReference>
<dbReference type="InterPro" id="IPR013324">
    <property type="entry name" value="RNA_pol_sigma_r3/r4-like"/>
</dbReference>
<dbReference type="SUPFAM" id="SSF88659">
    <property type="entry name" value="Sigma3 and sigma4 domains of RNA polymerase sigma factors"/>
    <property type="match status" value="1"/>
</dbReference>
<dbReference type="NCBIfam" id="TIGR02985">
    <property type="entry name" value="Sig70_bacteroi1"/>
    <property type="match status" value="1"/>
</dbReference>
<dbReference type="InterPro" id="IPR014327">
    <property type="entry name" value="RNA_pol_sigma70_bacteroid"/>
</dbReference>
<dbReference type="GO" id="GO:0006352">
    <property type="term" value="P:DNA-templated transcription initiation"/>
    <property type="evidence" value="ECO:0007669"/>
    <property type="project" value="InterPro"/>
</dbReference>
<evidence type="ECO:0000256" key="2">
    <source>
        <dbReference type="ARBA" id="ARBA00023015"/>
    </source>
</evidence>
<comment type="similarity">
    <text evidence="1">Belongs to the sigma-70 factor family. ECF subfamily.</text>
</comment>
<dbReference type="GO" id="GO:0016987">
    <property type="term" value="F:sigma factor activity"/>
    <property type="evidence" value="ECO:0007669"/>
    <property type="project" value="UniProtKB-KW"/>
</dbReference>
<name>A0A1N6G6T4_9BACT</name>
<dbReference type="CDD" id="cd06171">
    <property type="entry name" value="Sigma70_r4"/>
    <property type="match status" value="1"/>
</dbReference>
<feature type="domain" description="RNA polymerase sigma factor 70 region 4 type 2" evidence="6">
    <location>
        <begin position="111"/>
        <end position="163"/>
    </location>
</feature>
<accession>A0A1N6G6T4</accession>
<dbReference type="InterPro" id="IPR014284">
    <property type="entry name" value="RNA_pol_sigma-70_dom"/>
</dbReference>
<keyword evidence="2" id="KW-0805">Transcription regulation</keyword>
<gene>
    <name evidence="7" type="ORF">SAMN04488055_2613</name>
</gene>
<dbReference type="InterPro" id="IPR007627">
    <property type="entry name" value="RNA_pol_sigma70_r2"/>
</dbReference>
<dbReference type="PANTHER" id="PTHR43133:SF46">
    <property type="entry name" value="RNA POLYMERASE SIGMA-70 FACTOR ECF SUBFAMILY"/>
    <property type="match status" value="1"/>
</dbReference>
<dbReference type="InterPro" id="IPR013325">
    <property type="entry name" value="RNA_pol_sigma_r2"/>
</dbReference>
<evidence type="ECO:0000259" key="6">
    <source>
        <dbReference type="Pfam" id="PF08281"/>
    </source>
</evidence>
<dbReference type="SUPFAM" id="SSF88946">
    <property type="entry name" value="Sigma2 domain of RNA polymerase sigma factors"/>
    <property type="match status" value="1"/>
</dbReference>
<evidence type="ECO:0000313" key="8">
    <source>
        <dbReference type="Proteomes" id="UP000185003"/>
    </source>
</evidence>
<dbReference type="Pfam" id="PF04542">
    <property type="entry name" value="Sigma70_r2"/>
    <property type="match status" value="1"/>
</dbReference>
<sequence>MNDGYIDFNHLYITYRRWLMVVAVGILQNEQEAEEIVQEFFIDLWQRQSYKNIPTSSREAMLNYLFVSIKNRCLNRMAKEDTRLKRLNRFLAMPLPVTSPDNKLENTELKNQLEDAIGQLPPRQSQVFQSAYLMDKSRKEIADEMNISEKTVKKQMQLALKALRNYLRNIH</sequence>
<dbReference type="NCBIfam" id="TIGR02937">
    <property type="entry name" value="sigma70-ECF"/>
    <property type="match status" value="1"/>
</dbReference>